<protein>
    <recommendedName>
        <fullName evidence="7">PA14 domain-containing protein</fullName>
    </recommendedName>
</protein>
<evidence type="ECO:0000259" key="4">
    <source>
        <dbReference type="Pfam" id="PF20220"/>
    </source>
</evidence>
<keyword evidence="1" id="KW-0175">Coiled coil</keyword>
<reference evidence="5" key="1">
    <citation type="submission" date="2020-08" db="EMBL/GenBank/DDBJ databases">
        <title>Genomic Encyclopedia of Type Strains, Phase III (KMG-III): the genomes of soil and plant-associated and newly described type strains.</title>
        <authorList>
            <person name="Whitman W."/>
        </authorList>
    </citation>
    <scope>NUCLEOTIDE SEQUENCE [LARGE SCALE GENOMIC DNA]</scope>
    <source>
        <strain evidence="5">CECT 8628</strain>
    </source>
</reference>
<name>A0A839SIM3_9SPHI</name>
<dbReference type="Proteomes" id="UP000539265">
    <property type="component" value="Unassembled WGS sequence"/>
</dbReference>
<proteinExistence type="predicted"/>
<evidence type="ECO:0000259" key="3">
    <source>
        <dbReference type="Pfam" id="PF18413"/>
    </source>
</evidence>
<feature type="domain" description="ABC toxin N-terminal" evidence="4">
    <location>
        <begin position="1671"/>
        <end position="1793"/>
    </location>
</feature>
<dbReference type="InterPro" id="IPR040840">
    <property type="entry name" value="TcA_TcB_BD"/>
</dbReference>
<dbReference type="InterPro" id="IPR046839">
    <property type="entry name" value="ABC_toxin_N"/>
</dbReference>
<keyword evidence="6" id="KW-1185">Reference proteome</keyword>
<feature type="coiled-coil region" evidence="1">
    <location>
        <begin position="2473"/>
        <end position="2505"/>
    </location>
</feature>
<feature type="domain" description="Tc toxin complex TcA C-terminal TcB-binding" evidence="2">
    <location>
        <begin position="2663"/>
        <end position="2948"/>
    </location>
</feature>
<dbReference type="RefSeq" id="WP_183476279.1">
    <property type="nucleotide sequence ID" value="NZ_JACHWX010000018.1"/>
</dbReference>
<dbReference type="SUPFAM" id="SSF56988">
    <property type="entry name" value="Anthrax protective antigen"/>
    <property type="match status" value="1"/>
</dbReference>
<evidence type="ECO:0000256" key="1">
    <source>
        <dbReference type="SAM" id="Coils"/>
    </source>
</evidence>
<dbReference type="InterPro" id="IPR041079">
    <property type="entry name" value="Neuraminidase-like"/>
</dbReference>
<gene>
    <name evidence="5" type="ORF">FHS11_004619</name>
</gene>
<dbReference type="Pfam" id="PF18276">
    <property type="entry name" value="TcA_TcB_BD"/>
    <property type="match status" value="1"/>
</dbReference>
<evidence type="ECO:0000313" key="6">
    <source>
        <dbReference type="Proteomes" id="UP000539265"/>
    </source>
</evidence>
<comment type="caution">
    <text evidence="5">The sequence shown here is derived from an EMBL/GenBank/DDBJ whole genome shotgun (WGS) entry which is preliminary data.</text>
</comment>
<dbReference type="Gene3D" id="3.90.182.10">
    <property type="entry name" value="Toxin - Anthrax Protective Antigen,domain 1"/>
    <property type="match status" value="1"/>
</dbReference>
<accession>A0A839SIM3</accession>
<evidence type="ECO:0000313" key="5">
    <source>
        <dbReference type="EMBL" id="MBB3058171.1"/>
    </source>
</evidence>
<evidence type="ECO:0000259" key="2">
    <source>
        <dbReference type="Pfam" id="PF18276"/>
    </source>
</evidence>
<organism evidence="5 6">
    <name type="scientific">Mucilaginibacter gotjawali</name>
    <dbReference type="NCBI Taxonomy" id="1550579"/>
    <lineage>
        <taxon>Bacteria</taxon>
        <taxon>Pseudomonadati</taxon>
        <taxon>Bacteroidota</taxon>
        <taxon>Sphingobacteriia</taxon>
        <taxon>Sphingobacteriales</taxon>
        <taxon>Sphingobacteriaceae</taxon>
        <taxon>Mucilaginibacter</taxon>
    </lineage>
</organism>
<dbReference type="EMBL" id="JACHWX010000018">
    <property type="protein sequence ID" value="MBB3058171.1"/>
    <property type="molecule type" value="Genomic_DNA"/>
</dbReference>
<feature type="domain" description="Neuraminidase-like" evidence="3">
    <location>
        <begin position="1843"/>
        <end position="1977"/>
    </location>
</feature>
<sequence length="3110" mass="344889">MATPKLSTNQVKRLDTIKKVIGDKEISAKIESSYAGAKGNWAAVLDNLKTSGIDETTLGKVDLAHSLAEVTGNHAELVKALASQPNVVSMRDVALNNDASSIAALIKPKQVPAGTPGDTAQEKADNFAASVHDKIFFTQTSAVLQRMATTAALPIADAGIRTHVAAFFNNQPDFNIRKTSIYNAITQPDAFKNIPEEAQQPVISQLKTLQRVQAISPTPAAVVELMKANISTAQQVAEMTQKDFQAKFGAALGADTAAMVHNNALNIKIRNEHALMAIKDSVQGTGIAAIDGTTTKAGRVQLFDNLAAQNKVPVNWESLFGSVDLCECEDCNSVYGPASYFVELLNYLRNNNLDPENANSGVAGIAGTPLEILFRRRPDLECLELTCANANTVMPYIDIVNEIMESFIMHEAQYDADTNTPPQLTLDVWNVEEESSADLLATPQHTNYNAYCVLKNAVYPFTLPYHQPIDAIRIFLNFLNSSRYELLKTFKSVNEADINNGLPAPGNPPGPNDPELETLIKTAIHRGIDAEFLGLTQEEYVILTKEAFWQKHYFELTCNQTLTDQQYQDKIKVYPTYQYYGYNAEDEMTSQDESLELGLTFVKKQFLPRTGILYTDLVSLLETQYINPYMPQGQALDIMDSLTFSYRFLQTLVTTPASDPNRYAKLITYLQNAQLLVPGLQALLHPDPCHQNCTCDTISCEDLACWVKCYFENVGKLIVLDSGDRPTLPFSGTIGGRDRFRNNEQKIKNTDDWELDKYGQIYLNNILTGSVTATGNVIGTDGKPLPDPNDPASLFQGFVYDSGGRMVGGFQDAVLYDIRAASLDGNSLPPVVQWLPTGDSCDISRVRLIHLDGSSVTSAEYDKMQRFLRLWKKMGWTMDETDKATMGLGAPPVVPPGQHAPVAAKDCFNEFTDDCSKGTTSDCGCGTTEECGCTSNYADGLLSCDITPAYLHQLVYVNKLLDSTGLDLITLLTFWTDISTVGDDSQYKRLFLTYNLLAVDTVFQADKYGNYLTTAAKITDHIPVIMAAFNLKAADIANIMQYENIADSLTLANISLIYRYSLLMRLLNIKSSTLQDVKTIFGDPFADAQHTEKFMENWGKMEDYGFTFAQLNYILNNVDDPNRPIKPTFISFLKLAKTFYDGLNAIIAANPDVNTPDDAVPTATVPVVATAELATASIALLFTPAVTAQVMALLQGTTVYSTNAPVNLVATAADFTALLTGTLIQKIKYDYVNGGVQVTGILTTAETAAAKALFSANTFWAAAIDRLNLQPTEFFNDVLYGIITDAADRAILLEGDYNVPASQQADPDNPAPDTAPAKLFCFMKVFMPFLRERLMHTFIVSTLATQTGLSQDVTDMLISNTLVSGTPAQPIVEVFKSITNAYQPAAGSWSGYLIPTSTDVYTFALTVQTNTLNAAISVNGQALNFTQQADPNNVYLSDPVKLQAGRAYKFWVTGLDINLTGLAWKTPTTPKSTIPASAMLVDDLTESVTTAYVQLQKAGIVASIFNLTDAEINYLQQNGADFSNLDFNAITFQSWLRLGAYTQLRRSLPPTNLSLIQFFAWAKQTTDTTNLGAQIAAVTNWLQSDVDKLLAAGHFNLLDNGQFVNEKKLLKLQQALYVAANIAIDINLLFDWAKPVSKFWVCHDIAESIRKSIKARYKETDWEQVVKPLNDQLREHQRDALISYLLVQPDLKDWGVIDANSLFEFFLIDVQMDSCMETSRIKQGTLSIQLFVQRCFLGLEEPYIGNDVLDAARWKWMQYNNVWVANRKVFLYPENWIVESLRDDKSDFYKALESQLLQKDINPQNVQDALNSYLFQVDDVANMLAVGIFVEEGTVKGATVPVKYHIFSRTRNAPYFFYYRYFDVIESNWYPWEQVQVDITSYDIEGPTTGQVFGNGAFLTPVVWNGRLLIFFPQMTKKVMPPSSTGASYNSNSASGQVPIIQWEIKMAWSEYRNGKWTQKQVSTDAIYDNGNYTATTLPKISFYSFVAYVDNANQNVQIIPCWSDGLVDPSNVFMFQGSTISVAAGTSHFNPSASPNDFNFMRFQSVESSGTYTTYPLQYNGTNEPYLAASEPYIYDNTSAVNIETPSDYAEFYQPFSHQLLGLLASDTSGDLTDFFSSNLTLPSNTDEAFGSYFDSSLQVTSYSELKTPYAIYNWELFFHTPATIAGKLSSAQQFQAAKQWYEYIFNPAAPGSTPQRAWQFYPFTQINADNYLEYLFNMLQSNTANDDINAWRSNPFEPHLIARGRPVAYMKWIVMQYMDNLIAWGDYLFTQHTLETINQATQLYILAYHIMGPRPQLIPKRGKILPETYNSLLNKWDAFGNAMVELELAFPFSNQINTPMGIGKGDIGFANIFGFATSLYFCLPSNPELTAYWDTLDDRLGKIRACENIEGVFGLPPLWDPPIDPALLVQAAAQGLSISSVLNDLDSPVPNYRFNYLVQKALELCNELKSLGGNLLSAFEKGDGETLASMRASQESTMQNLVMQVKQLQLNEANAALDGLHQNRETPAYRMQHYLDLIGQDASKIPGADADFTALAGPPQSLVTDSELILTSYEKQEMDKASDAKDLQEGVGIVETLAGVLHLLPLLAADVKPIGVGAGLCFGGDQLGSALGAVARGMQVAVGNLNAESAAARSKGGYLRQLQDRVLQANLAGFEIKQIDKQILSQQIRISITNQEITNQQKAIDNAAQTLDFLTNKYTNQQLYSWMKDTLKTLYYQVYTLAYGLAQKAEKVYRFERGLSSSNFIQFGYWDASHDGLLAGENLFVGLKQLEAAYQQNRGYDFEISKNISLRQIDPIALLTLRTTGTCQFELPEVLFDMDFPGHYMRRIKSVALSVPCIAGPYTGINATLRMTQNTFRQNTMPGSAYPQDTTKNDPRFMTVNVPITSVAVSHGQSDSGVFELNFKDERYMPFEGAGVISQWSLSLPDFKQIDYNTITDVIMTVRYTSIDGGDKQKKAATTYLNTFVKNVQNLSQNEGLFAIFDLKNDLPNEWYKATQLPPAADGREISLTNIVDRLPVYTKTSAPDKIIAQDVYVLTEAGIASGDILINQGTNAQNVVSHGFGSGVDFKPMHVFTAPGININMQNWTLAISNTAIPLNNMWMVVRYTLN</sequence>
<dbReference type="Pfam" id="PF20220">
    <property type="entry name" value="ABC_toxin_N"/>
    <property type="match status" value="1"/>
</dbReference>
<evidence type="ECO:0008006" key="7">
    <source>
        <dbReference type="Google" id="ProtNLM"/>
    </source>
</evidence>
<dbReference type="Pfam" id="PF18413">
    <property type="entry name" value="Neuraminidase"/>
    <property type="match status" value="1"/>
</dbReference>